<organism evidence="9 10">
    <name type="scientific">Pisum sativum</name>
    <name type="common">Garden pea</name>
    <name type="synonym">Lathyrus oleraceus</name>
    <dbReference type="NCBI Taxonomy" id="3888"/>
    <lineage>
        <taxon>Eukaryota</taxon>
        <taxon>Viridiplantae</taxon>
        <taxon>Streptophyta</taxon>
        <taxon>Embryophyta</taxon>
        <taxon>Tracheophyta</taxon>
        <taxon>Spermatophyta</taxon>
        <taxon>Magnoliopsida</taxon>
        <taxon>eudicotyledons</taxon>
        <taxon>Gunneridae</taxon>
        <taxon>Pentapetalae</taxon>
        <taxon>rosids</taxon>
        <taxon>fabids</taxon>
        <taxon>Fabales</taxon>
        <taxon>Fabaceae</taxon>
        <taxon>Papilionoideae</taxon>
        <taxon>50 kb inversion clade</taxon>
        <taxon>NPAAA clade</taxon>
        <taxon>Hologalegina</taxon>
        <taxon>IRL clade</taxon>
        <taxon>Fabeae</taxon>
        <taxon>Lathyrus</taxon>
    </lineage>
</organism>
<dbReference type="Gene3D" id="3.30.420.10">
    <property type="entry name" value="Ribonuclease H-like superfamily/Ribonuclease H"/>
    <property type="match status" value="2"/>
</dbReference>
<keyword evidence="5" id="KW-0378">Hydrolase</keyword>
<evidence type="ECO:0000256" key="2">
    <source>
        <dbReference type="ARBA" id="ARBA00022695"/>
    </source>
</evidence>
<keyword evidence="10" id="KW-1185">Reference proteome</keyword>
<dbReference type="Pfam" id="PF17921">
    <property type="entry name" value="Integrase_H2C2"/>
    <property type="match status" value="1"/>
</dbReference>
<dbReference type="InterPro" id="IPR043128">
    <property type="entry name" value="Rev_trsase/Diguanyl_cyclase"/>
</dbReference>
<keyword evidence="4" id="KW-0255">Endonuclease</keyword>
<dbReference type="FunFam" id="3.30.70.270:FF:000020">
    <property type="entry name" value="Transposon Tf2-6 polyprotein-like Protein"/>
    <property type="match status" value="1"/>
</dbReference>
<dbReference type="PANTHER" id="PTHR37984">
    <property type="entry name" value="PROTEIN CBG26694"/>
    <property type="match status" value="1"/>
</dbReference>
<name>A0A9D5AJH2_PEA</name>
<dbReference type="Gramene" id="Psat05G0628800-T1">
    <property type="protein sequence ID" value="KAI5411083.1"/>
    <property type="gene ID" value="KIW84_056288"/>
</dbReference>
<evidence type="ECO:0000313" key="10">
    <source>
        <dbReference type="Proteomes" id="UP001058974"/>
    </source>
</evidence>
<evidence type="ECO:0000256" key="7">
    <source>
        <dbReference type="SAM" id="MobiDB-lite"/>
    </source>
</evidence>
<evidence type="ECO:0000256" key="4">
    <source>
        <dbReference type="ARBA" id="ARBA00022759"/>
    </source>
</evidence>
<evidence type="ECO:0000256" key="6">
    <source>
        <dbReference type="ARBA" id="ARBA00022918"/>
    </source>
</evidence>
<keyword evidence="1" id="KW-0808">Transferase</keyword>
<evidence type="ECO:0000259" key="8">
    <source>
        <dbReference type="PROSITE" id="PS50994"/>
    </source>
</evidence>
<evidence type="ECO:0000256" key="3">
    <source>
        <dbReference type="ARBA" id="ARBA00022722"/>
    </source>
</evidence>
<dbReference type="Gene3D" id="3.30.70.270">
    <property type="match status" value="2"/>
</dbReference>
<reference evidence="9 10" key="1">
    <citation type="journal article" date="2022" name="Nat. Genet.">
        <title>Improved pea reference genome and pan-genome highlight genomic features and evolutionary characteristics.</title>
        <authorList>
            <person name="Yang T."/>
            <person name="Liu R."/>
            <person name="Luo Y."/>
            <person name="Hu S."/>
            <person name="Wang D."/>
            <person name="Wang C."/>
            <person name="Pandey M.K."/>
            <person name="Ge S."/>
            <person name="Xu Q."/>
            <person name="Li N."/>
            <person name="Li G."/>
            <person name="Huang Y."/>
            <person name="Saxena R.K."/>
            <person name="Ji Y."/>
            <person name="Li M."/>
            <person name="Yan X."/>
            <person name="He Y."/>
            <person name="Liu Y."/>
            <person name="Wang X."/>
            <person name="Xiang C."/>
            <person name="Varshney R.K."/>
            <person name="Ding H."/>
            <person name="Gao S."/>
            <person name="Zong X."/>
        </authorList>
    </citation>
    <scope>NUCLEOTIDE SEQUENCE [LARGE SCALE GENOMIC DNA]</scope>
    <source>
        <strain evidence="9 10">cv. Zhongwan 6</strain>
    </source>
</reference>
<dbReference type="GO" id="GO:0016787">
    <property type="term" value="F:hydrolase activity"/>
    <property type="evidence" value="ECO:0007669"/>
    <property type="project" value="UniProtKB-KW"/>
</dbReference>
<evidence type="ECO:0000256" key="5">
    <source>
        <dbReference type="ARBA" id="ARBA00022801"/>
    </source>
</evidence>
<dbReference type="InterPro" id="IPR012337">
    <property type="entry name" value="RNaseH-like_sf"/>
</dbReference>
<dbReference type="GO" id="GO:0003676">
    <property type="term" value="F:nucleic acid binding"/>
    <property type="evidence" value="ECO:0007669"/>
    <property type="project" value="InterPro"/>
</dbReference>
<keyword evidence="2" id="KW-0548">Nucleotidyltransferase</keyword>
<feature type="compositionally biased region" description="Acidic residues" evidence="7">
    <location>
        <begin position="1049"/>
        <end position="1071"/>
    </location>
</feature>
<dbReference type="GO" id="GO:0015074">
    <property type="term" value="P:DNA integration"/>
    <property type="evidence" value="ECO:0007669"/>
    <property type="project" value="InterPro"/>
</dbReference>
<dbReference type="Proteomes" id="UP001058974">
    <property type="component" value="Chromosome 5"/>
</dbReference>
<dbReference type="SUPFAM" id="SSF53098">
    <property type="entry name" value="Ribonuclease H-like"/>
    <property type="match status" value="1"/>
</dbReference>
<feature type="domain" description="Integrase catalytic" evidence="8">
    <location>
        <begin position="431"/>
        <end position="520"/>
    </location>
</feature>
<dbReference type="Pfam" id="PF20167">
    <property type="entry name" value="Transposase_32"/>
    <property type="match status" value="1"/>
</dbReference>
<dbReference type="CDD" id="cd09274">
    <property type="entry name" value="RNase_HI_RT_Ty3"/>
    <property type="match status" value="1"/>
</dbReference>
<comment type="caution">
    <text evidence="9">The sequence shown here is derived from an EMBL/GenBank/DDBJ whole genome shotgun (WGS) entry which is preliminary data.</text>
</comment>
<dbReference type="InterPro" id="IPR001584">
    <property type="entry name" value="Integrase_cat-core"/>
</dbReference>
<gene>
    <name evidence="9" type="ORF">KIW84_056288</name>
</gene>
<feature type="region of interest" description="Disordered" evidence="7">
    <location>
        <begin position="1042"/>
        <end position="1071"/>
    </location>
</feature>
<dbReference type="InterPro" id="IPR046796">
    <property type="entry name" value="Transposase_32_dom"/>
</dbReference>
<evidence type="ECO:0000256" key="1">
    <source>
        <dbReference type="ARBA" id="ARBA00022679"/>
    </source>
</evidence>
<accession>A0A9D5AJH2</accession>
<keyword evidence="3" id="KW-0540">Nuclease</keyword>
<dbReference type="PROSITE" id="PS50994">
    <property type="entry name" value="INTEGRASE"/>
    <property type="match status" value="1"/>
</dbReference>
<dbReference type="InterPro" id="IPR050951">
    <property type="entry name" value="Retrovirus_Pol_polyprotein"/>
</dbReference>
<dbReference type="InterPro" id="IPR036397">
    <property type="entry name" value="RNaseH_sf"/>
</dbReference>
<dbReference type="SUPFAM" id="SSF56672">
    <property type="entry name" value="DNA/RNA polymerases"/>
    <property type="match status" value="1"/>
</dbReference>
<dbReference type="GO" id="GO:0004519">
    <property type="term" value="F:endonuclease activity"/>
    <property type="evidence" value="ECO:0007669"/>
    <property type="project" value="UniProtKB-KW"/>
</dbReference>
<dbReference type="AlphaFoldDB" id="A0A9D5AJH2"/>
<proteinExistence type="predicted"/>
<dbReference type="InterPro" id="IPR041373">
    <property type="entry name" value="RT_RNaseH"/>
</dbReference>
<evidence type="ECO:0000313" key="9">
    <source>
        <dbReference type="EMBL" id="KAI5411083.1"/>
    </source>
</evidence>
<dbReference type="Pfam" id="PF17917">
    <property type="entry name" value="RT_RNaseH"/>
    <property type="match status" value="1"/>
</dbReference>
<keyword evidence="6" id="KW-0695">RNA-directed DNA polymerase</keyword>
<dbReference type="InterPro" id="IPR043502">
    <property type="entry name" value="DNA/RNA_pol_sf"/>
</dbReference>
<dbReference type="EMBL" id="JAMSHJ010000005">
    <property type="protein sequence ID" value="KAI5411083.1"/>
    <property type="molecule type" value="Genomic_DNA"/>
</dbReference>
<dbReference type="GO" id="GO:0003964">
    <property type="term" value="F:RNA-directed DNA polymerase activity"/>
    <property type="evidence" value="ECO:0007669"/>
    <property type="project" value="UniProtKB-KW"/>
</dbReference>
<dbReference type="FunFam" id="3.10.20.370:FF:000001">
    <property type="entry name" value="Retrovirus-related Pol polyprotein from transposon 17.6-like protein"/>
    <property type="match status" value="1"/>
</dbReference>
<dbReference type="PANTHER" id="PTHR37984:SF5">
    <property type="entry name" value="PROTEIN NYNRIN-LIKE"/>
    <property type="match status" value="1"/>
</dbReference>
<protein>
    <recommendedName>
        <fullName evidence="8">Integrase catalytic domain-containing protein</fullName>
    </recommendedName>
</protein>
<sequence length="1071" mass="120841">MEVFMDDFSVFGGTFSLCLANLKTVLERCVKTNLVLNWEKCHFMVTEGIVLGHKVSKRGLEVDRAKVDVIEKLPPPVNVKGIRSFLGHAGFYRRFIKDFSKVAKPLSNLLAKDQVFLFTDDCLQAFEVLKEKLVTAPIIVAPDWNENFELMCDASDYAVGAVLGQRKDKTFHAIHYASKVLNEAQINYATTEKELLAIVYALEKFRSYLIGSKVVVYTDHAAIKYLLTKPDSKQRLIRWILLLQEFDVEIKDKKGSENLVADHLSRLVNVEVTASEKEIREEFPDEKLFKVQVRPWFADFANHKASGCVPADLTSNQKRKFLSDAKYYVWDDPYLFKLGSDNLLRRCVTGDEAQSILWHCHNSPYGGHYNGVRTATKILQSGFYWPTIFKDAHTHAQSCDSCQRSGGIGKRDEMPLQNIQEVEVFDCWGIDFVGPFPPSYGNEYMLVAVDYVSKVTTPYHPQANGQAEVSNREIKRILEKTVSNSKKEWSQKLDEALWAYRTAFKAPIGLTPFQLVFGKTCHLPVELEHKALWALKFLNFENESAGNKRKVQLLELEEMRNAAYHSSWLYKEKAKKYHDKKIRTKEFVPGQLVLLFNSRLKLFPGKLKSKWSGPFRVKEVKEYGAVIIEDMDEKDSWTVNGQRLKVYLGGHVDRESCAQPLDAPLAAFANALAVMLACKKRKGAATTSRTVPIQFDHDKFVGPKQAARYIALEKRNILPEKRFLINPQGTYRSFAGLIDTKKWDRLINPLEHYDIATVREFYANALPDDDEPFTWVSRVAGRPVPFDRDTINQILGEPLQLGADERDQYHIDLRLHKDIPAITAALLLPGKSVEPNPSGVPMRYHREDMTPMAQLILLLVLTNIQPKSHTSTVPIPVAHLVHSILANVEIDVARIIANELKTVIESGLKSGARVNCPLAFPCLIMSLCIKARVRLPSRGQVRIPAPIDDRYVAKYCRAKATGSSAASGSTRVSDGPSASTPRVDPYLRAACEYNFQWMAASQRAMIDMHDSMQRLQLQGSGAHALMTREQFLGNANWPVDVPVYSEGVGADDDDEDDDEATGSEAGSEEES</sequence>
<dbReference type="InterPro" id="IPR041588">
    <property type="entry name" value="Integrase_H2C2"/>
</dbReference>
<dbReference type="Gene3D" id="1.10.340.70">
    <property type="match status" value="1"/>
</dbReference>